<dbReference type="GO" id="GO:0006508">
    <property type="term" value="P:proteolysis"/>
    <property type="evidence" value="ECO:0007669"/>
    <property type="project" value="UniProtKB-KW"/>
</dbReference>
<dbReference type="HOGENOM" id="CLU_394737_0_0_3"/>
<dbReference type="GO" id="GO:0008237">
    <property type="term" value="F:metallopeptidase activity"/>
    <property type="evidence" value="ECO:0007669"/>
    <property type="project" value="UniProtKB-KW"/>
</dbReference>
<dbReference type="InterPro" id="IPR011990">
    <property type="entry name" value="TPR-like_helical_dom_sf"/>
</dbReference>
<dbReference type="Proteomes" id="UP000000268">
    <property type="component" value="Chromosome"/>
</dbReference>
<feature type="transmembrane region" description="Helical" evidence="13">
    <location>
        <begin position="342"/>
        <end position="363"/>
    </location>
</feature>
<dbReference type="PANTHER" id="PTHR39188:SF3">
    <property type="entry name" value="STAGE IV SPORULATION PROTEIN FB"/>
    <property type="match status" value="1"/>
</dbReference>
<evidence type="ECO:0000256" key="3">
    <source>
        <dbReference type="ARBA" id="ARBA00007931"/>
    </source>
</evidence>
<evidence type="ECO:0000313" key="16">
    <source>
        <dbReference type="Proteomes" id="UP000000268"/>
    </source>
</evidence>
<reference evidence="15 16" key="1">
    <citation type="journal article" date="2008" name="Proc. Natl. Acad. Sci. U.S.A.">
        <title>Niche adaptation and genome expansion in the chlorophyll d-producing cyanobacterium Acaryochloris marina.</title>
        <authorList>
            <person name="Swingley W.D."/>
            <person name="Chen M."/>
            <person name="Cheung P.C."/>
            <person name="Conrad A.L."/>
            <person name="Dejesa L.C."/>
            <person name="Hao J."/>
            <person name="Honchak B.M."/>
            <person name="Karbach L.E."/>
            <person name="Kurdoglu A."/>
            <person name="Lahiri S."/>
            <person name="Mastrian S.D."/>
            <person name="Miyashita H."/>
            <person name="Page L."/>
            <person name="Ramakrishna P."/>
            <person name="Satoh S."/>
            <person name="Sattley W.M."/>
            <person name="Shimada Y."/>
            <person name="Taylor H.L."/>
            <person name="Tomo T."/>
            <person name="Tsuchiya T."/>
            <person name="Wang Z.T."/>
            <person name="Raymond J."/>
            <person name="Mimuro M."/>
            <person name="Blankenship R.E."/>
            <person name="Touchman J.W."/>
        </authorList>
    </citation>
    <scope>NUCLEOTIDE SEQUENCE [LARGE SCALE GENOMIC DNA]</scope>
    <source>
        <strain evidence="16">MBIC 11017</strain>
    </source>
</reference>
<keyword evidence="6" id="KW-0479">Metal-binding</keyword>
<keyword evidence="7" id="KW-0378">Hydrolase</keyword>
<dbReference type="SUPFAM" id="SSF48452">
    <property type="entry name" value="TPR-like"/>
    <property type="match status" value="2"/>
</dbReference>
<dbReference type="eggNOG" id="COG1994">
    <property type="taxonomic scope" value="Bacteria"/>
</dbReference>
<organism evidence="15 16">
    <name type="scientific">Acaryochloris marina (strain MBIC 11017)</name>
    <dbReference type="NCBI Taxonomy" id="329726"/>
    <lineage>
        <taxon>Bacteria</taxon>
        <taxon>Bacillati</taxon>
        <taxon>Cyanobacteriota</taxon>
        <taxon>Cyanophyceae</taxon>
        <taxon>Acaryochloridales</taxon>
        <taxon>Acaryochloridaceae</taxon>
        <taxon>Acaryochloris</taxon>
    </lineage>
</organism>
<evidence type="ECO:0000256" key="8">
    <source>
        <dbReference type="ARBA" id="ARBA00022833"/>
    </source>
</evidence>
<keyword evidence="12" id="KW-0802">TPR repeat</keyword>
<dbReference type="InterPro" id="IPR019734">
    <property type="entry name" value="TPR_rpt"/>
</dbReference>
<dbReference type="AlphaFoldDB" id="B0CDQ0"/>
<gene>
    <name evidence="15" type="ordered locus">AM1_3123</name>
</gene>
<keyword evidence="4" id="KW-0645">Protease</keyword>
<keyword evidence="9 13" id="KW-1133">Transmembrane helix</keyword>
<feature type="domain" description="Peptidase M50" evidence="14">
    <location>
        <begin position="290"/>
        <end position="368"/>
    </location>
</feature>
<feature type="repeat" description="TPR" evidence="12">
    <location>
        <begin position="687"/>
        <end position="720"/>
    </location>
</feature>
<dbReference type="eggNOG" id="COG0457">
    <property type="taxonomic scope" value="Bacteria"/>
</dbReference>
<dbReference type="RefSeq" id="WP_012163547.1">
    <property type="nucleotide sequence ID" value="NC_009925.1"/>
</dbReference>
<evidence type="ECO:0000256" key="7">
    <source>
        <dbReference type="ARBA" id="ARBA00022801"/>
    </source>
</evidence>
<evidence type="ECO:0000256" key="11">
    <source>
        <dbReference type="ARBA" id="ARBA00023136"/>
    </source>
</evidence>
<keyword evidence="11 13" id="KW-0472">Membrane</keyword>
<evidence type="ECO:0000256" key="13">
    <source>
        <dbReference type="SAM" id="Phobius"/>
    </source>
</evidence>
<name>B0CDQ0_ACAM1</name>
<dbReference type="KEGG" id="amr:AM1_3123"/>
<dbReference type="PANTHER" id="PTHR39188">
    <property type="entry name" value="MEMBRANE-ASSOCIATED ZINC METALLOPROTEASE M50B"/>
    <property type="match status" value="1"/>
</dbReference>
<feature type="transmembrane region" description="Helical" evidence="13">
    <location>
        <begin position="269"/>
        <end position="300"/>
    </location>
</feature>
<protein>
    <submittedName>
        <fullName evidence="15">Peptidase, M50 family</fullName>
    </submittedName>
</protein>
<evidence type="ECO:0000313" key="15">
    <source>
        <dbReference type="EMBL" id="ABW28119.1"/>
    </source>
</evidence>
<dbReference type="EMBL" id="CP000828">
    <property type="protein sequence ID" value="ABW28119.1"/>
    <property type="molecule type" value="Genomic_DNA"/>
</dbReference>
<evidence type="ECO:0000256" key="12">
    <source>
        <dbReference type="PROSITE-ProRule" id="PRU00339"/>
    </source>
</evidence>
<accession>B0CDQ0</accession>
<dbReference type="InterPro" id="IPR008915">
    <property type="entry name" value="Peptidase_M50"/>
</dbReference>
<dbReference type="PROSITE" id="PS50005">
    <property type="entry name" value="TPR"/>
    <property type="match status" value="2"/>
</dbReference>
<dbReference type="STRING" id="329726.AM1_3123"/>
<proteinExistence type="inferred from homology"/>
<evidence type="ECO:0000256" key="5">
    <source>
        <dbReference type="ARBA" id="ARBA00022692"/>
    </source>
</evidence>
<evidence type="ECO:0000259" key="14">
    <source>
        <dbReference type="Pfam" id="PF02163"/>
    </source>
</evidence>
<feature type="transmembrane region" description="Helical" evidence="13">
    <location>
        <begin position="521"/>
        <end position="543"/>
    </location>
</feature>
<evidence type="ECO:0000256" key="9">
    <source>
        <dbReference type="ARBA" id="ARBA00022989"/>
    </source>
</evidence>
<comment type="subcellular location">
    <subcellularLocation>
        <location evidence="2">Membrane</location>
        <topology evidence="2">Multi-pass membrane protein</topology>
    </subcellularLocation>
</comment>
<dbReference type="GO" id="GO:0016020">
    <property type="term" value="C:membrane"/>
    <property type="evidence" value="ECO:0007669"/>
    <property type="project" value="UniProtKB-SubCell"/>
</dbReference>
<dbReference type="Pfam" id="PF13414">
    <property type="entry name" value="TPR_11"/>
    <property type="match status" value="1"/>
</dbReference>
<evidence type="ECO:0000256" key="10">
    <source>
        <dbReference type="ARBA" id="ARBA00023049"/>
    </source>
</evidence>
<comment type="similarity">
    <text evidence="3">Belongs to the peptidase M50B family.</text>
</comment>
<comment type="cofactor">
    <cofactor evidence="1">
        <name>Zn(2+)</name>
        <dbReference type="ChEBI" id="CHEBI:29105"/>
    </cofactor>
</comment>
<keyword evidence="16" id="KW-1185">Reference proteome</keyword>
<evidence type="ECO:0000256" key="1">
    <source>
        <dbReference type="ARBA" id="ARBA00001947"/>
    </source>
</evidence>
<dbReference type="OrthoDB" id="9815040at2"/>
<keyword evidence="5 13" id="KW-0812">Transmembrane</keyword>
<sequence>MLSDIALALFVGLIFFLAWIAYASYKGTQSIQTCPQFELADPEELPPIIREALQDYIQELQSLNFKLISYYHIFITQNEPPAWELRFQDPTSSKYCSLFALQPFCEMQQTSIVEMVTFLQDSTALFTTNAKNYGSFKPFPSEIKQNLVHASINDLFQAHNSQLSKSTVSPIALEPDAFHTKLMEHYKAHITFCVNSGNFHWIEEGKTYRHSFKNAVRLAIKIVLENWFSPKDNRTTPTINQNTQVEYEVQTFLESRASKTAETKGQSKWIVLASLAAFTASFATQFEPIALLIFIGAIILHEGGHLLAMLLFGYSAPSVLFIPFLGALATARKENASLTEKFWISLAGPLPGLILGLGIAIVGNFSQESTSFFSNWNESIWKETSIILIILNLFNLLPIYPLDGGQIADLLVFSRNPYLGCMYKSFGALVLCLLGLSNPLMLIFSIVIAASIPASFKIARWRSELRQDLRKIPEPDEAAAAQLIFTKLKDTPELSYAQKKAIASGILELQRTETAPWLSRIGLSIIYLLCLVVGIGGGIYSLFSPRQLEAIVQDLGKSESQKREAQFRRSVENFKQYASQQNKASLRQEIKTETQKIQNNPHDSTAYLRRGYARLALQDIEGSIADANLVINQFPNTFESYYLRSQAHQLAGNLNQAKADRQKGNEIRWLPKIAKATQEIKQNPENIEALMRRSNAKQNMGDHNGALQDYNTALKIKPQNTDTLMKRALLYQQQERYPEALKDLNLVLSIDPNNAWAYESRAEIYFDMGHPDKAKADLTKLEEFFN</sequence>
<dbReference type="Gene3D" id="1.25.40.10">
    <property type="entry name" value="Tetratricopeptide repeat domain"/>
    <property type="match status" value="3"/>
</dbReference>
<dbReference type="Pfam" id="PF02163">
    <property type="entry name" value="Peptidase_M50"/>
    <property type="match status" value="1"/>
</dbReference>
<dbReference type="SMART" id="SM00028">
    <property type="entry name" value="TPR"/>
    <property type="match status" value="4"/>
</dbReference>
<dbReference type="Pfam" id="PF13181">
    <property type="entry name" value="TPR_8"/>
    <property type="match status" value="1"/>
</dbReference>
<feature type="transmembrane region" description="Helical" evidence="13">
    <location>
        <begin position="422"/>
        <end position="452"/>
    </location>
</feature>
<keyword evidence="8" id="KW-0862">Zinc</keyword>
<evidence type="ECO:0000256" key="2">
    <source>
        <dbReference type="ARBA" id="ARBA00004141"/>
    </source>
</evidence>
<evidence type="ECO:0000256" key="6">
    <source>
        <dbReference type="ARBA" id="ARBA00022723"/>
    </source>
</evidence>
<keyword evidence="10" id="KW-0482">Metalloprotease</keyword>
<evidence type="ECO:0000256" key="4">
    <source>
        <dbReference type="ARBA" id="ARBA00022670"/>
    </source>
</evidence>
<dbReference type="GO" id="GO:0046872">
    <property type="term" value="F:metal ion binding"/>
    <property type="evidence" value="ECO:0007669"/>
    <property type="project" value="UniProtKB-KW"/>
</dbReference>
<feature type="repeat" description="TPR" evidence="12">
    <location>
        <begin position="721"/>
        <end position="754"/>
    </location>
</feature>
<feature type="transmembrane region" description="Helical" evidence="13">
    <location>
        <begin position="307"/>
        <end position="330"/>
    </location>
</feature>